<dbReference type="EMBL" id="JACOGA010000003">
    <property type="protein sequence ID" value="MBC3872916.1"/>
    <property type="molecule type" value="Genomic_DNA"/>
</dbReference>
<sequence>MSEANFSITPEGFVQEFKDLKNYLVSNYFSGDSKISRIDKLQNAGLSEEQIEITKRIVNEALTDALYTVLLGLDGCASIGRHQINYKLFDEKSNELTGELESIAWEKLHGENT</sequence>
<dbReference type="RefSeq" id="WP_186940948.1">
    <property type="nucleotide sequence ID" value="NZ_JACOGA010000003.1"/>
</dbReference>
<accession>A0ABR6Y8K0</accession>
<name>A0ABR6Y8K0_9BURK</name>
<protein>
    <submittedName>
        <fullName evidence="1">Uncharacterized protein</fullName>
    </submittedName>
</protein>
<organism evidence="1 2">
    <name type="scientific">Undibacterium flavidum</name>
    <dbReference type="NCBI Taxonomy" id="2762297"/>
    <lineage>
        <taxon>Bacteria</taxon>
        <taxon>Pseudomonadati</taxon>
        <taxon>Pseudomonadota</taxon>
        <taxon>Betaproteobacteria</taxon>
        <taxon>Burkholderiales</taxon>
        <taxon>Oxalobacteraceae</taxon>
        <taxon>Undibacterium</taxon>
    </lineage>
</organism>
<evidence type="ECO:0000313" key="1">
    <source>
        <dbReference type="EMBL" id="MBC3872916.1"/>
    </source>
</evidence>
<dbReference type="Proteomes" id="UP000624279">
    <property type="component" value="Unassembled WGS sequence"/>
</dbReference>
<proteinExistence type="predicted"/>
<evidence type="ECO:0000313" key="2">
    <source>
        <dbReference type="Proteomes" id="UP000624279"/>
    </source>
</evidence>
<comment type="caution">
    <text evidence="1">The sequence shown here is derived from an EMBL/GenBank/DDBJ whole genome shotgun (WGS) entry which is preliminary data.</text>
</comment>
<keyword evidence="2" id="KW-1185">Reference proteome</keyword>
<reference evidence="1 2" key="1">
    <citation type="submission" date="2020-08" db="EMBL/GenBank/DDBJ databases">
        <title>Novel species isolated from subtropical streams in China.</title>
        <authorList>
            <person name="Lu H."/>
        </authorList>
    </citation>
    <scope>NUCLEOTIDE SEQUENCE [LARGE SCALE GENOMIC DNA]</scope>
    <source>
        <strain evidence="1 2">LX15W</strain>
    </source>
</reference>
<gene>
    <name evidence="1" type="ORF">H8K55_04885</name>
</gene>